<name>A0A329S5R3_9STRA</name>
<dbReference type="Proteomes" id="UP000251314">
    <property type="component" value="Unassembled WGS sequence"/>
</dbReference>
<dbReference type="EMBL" id="RCML01000152">
    <property type="protein sequence ID" value="KAG2988461.1"/>
    <property type="molecule type" value="Genomic_DNA"/>
</dbReference>
<evidence type="ECO:0000313" key="4">
    <source>
        <dbReference type="EMBL" id="RAW32085.1"/>
    </source>
</evidence>
<evidence type="ECO:0000313" key="3">
    <source>
        <dbReference type="EMBL" id="KAG3222208.1"/>
    </source>
</evidence>
<accession>A0A329S5R3</accession>
<reference evidence="1" key="2">
    <citation type="submission" date="2018-10" db="EMBL/GenBank/DDBJ databases">
        <title>Effector identification in a new, highly contiguous assembly of the strawberry crown rot pathogen Phytophthora cactorum.</title>
        <authorList>
            <person name="Armitage A.D."/>
            <person name="Nellist C.F."/>
            <person name="Bates H."/>
            <person name="Vickerstaff R.J."/>
            <person name="Harrison R.J."/>
        </authorList>
    </citation>
    <scope>NUCLEOTIDE SEQUENCE</scope>
    <source>
        <strain evidence="1">4040</strain>
        <strain evidence="2">P415</strain>
        <strain evidence="3">P421</strain>
    </source>
</reference>
<organism evidence="4 5">
    <name type="scientific">Phytophthora cactorum</name>
    <dbReference type="NCBI Taxonomy" id="29920"/>
    <lineage>
        <taxon>Eukaryota</taxon>
        <taxon>Sar</taxon>
        <taxon>Stramenopiles</taxon>
        <taxon>Oomycota</taxon>
        <taxon>Peronosporomycetes</taxon>
        <taxon>Peronosporales</taxon>
        <taxon>Peronosporaceae</taxon>
        <taxon>Phytophthora</taxon>
    </lineage>
</organism>
<evidence type="ECO:0000313" key="1">
    <source>
        <dbReference type="EMBL" id="KAG2945866.1"/>
    </source>
</evidence>
<dbReference type="EMBL" id="RCMK01000172">
    <property type="protein sequence ID" value="KAG2945866.1"/>
    <property type="molecule type" value="Genomic_DNA"/>
</dbReference>
<reference evidence="4 5" key="1">
    <citation type="submission" date="2018-01" db="EMBL/GenBank/DDBJ databases">
        <title>Draft genome of the strawberry crown rot pathogen Phytophthora cactorum.</title>
        <authorList>
            <person name="Armitage A.D."/>
            <person name="Lysoe E."/>
            <person name="Nellist C.F."/>
            <person name="Harrison R.J."/>
            <person name="Brurberg M.B."/>
        </authorList>
    </citation>
    <scope>NUCLEOTIDE SEQUENCE [LARGE SCALE GENOMIC DNA]</scope>
    <source>
        <strain evidence="4 5">10300</strain>
    </source>
</reference>
<dbReference type="Proteomes" id="UP000760860">
    <property type="component" value="Unassembled WGS sequence"/>
</dbReference>
<dbReference type="VEuPathDB" id="FungiDB:PC110_g11569"/>
<dbReference type="AlphaFoldDB" id="A0A329S5R3"/>
<dbReference type="Proteomes" id="UP000697107">
    <property type="component" value="Unassembled WGS sequence"/>
</dbReference>
<dbReference type="EMBL" id="RCMV01000190">
    <property type="protein sequence ID" value="KAG3222208.1"/>
    <property type="molecule type" value="Genomic_DNA"/>
</dbReference>
<protein>
    <submittedName>
        <fullName evidence="4">Uncharacterized protein</fullName>
    </submittedName>
</protein>
<dbReference type="EMBL" id="MJFZ01000293">
    <property type="protein sequence ID" value="RAW32085.1"/>
    <property type="molecule type" value="Genomic_DNA"/>
</dbReference>
<keyword evidence="5" id="KW-1185">Reference proteome</keyword>
<evidence type="ECO:0000313" key="5">
    <source>
        <dbReference type="Proteomes" id="UP000251314"/>
    </source>
</evidence>
<proteinExistence type="predicted"/>
<dbReference type="Proteomes" id="UP000736787">
    <property type="component" value="Unassembled WGS sequence"/>
</dbReference>
<gene>
    <name evidence="4" type="ORF">PC110_g11569</name>
    <name evidence="1" type="ORF">PC117_g8118</name>
    <name evidence="2" type="ORF">PC118_g6689</name>
    <name evidence="3" type="ORF">PC129_g7081</name>
</gene>
<comment type="caution">
    <text evidence="4">The sequence shown here is derived from an EMBL/GenBank/DDBJ whole genome shotgun (WGS) entry which is preliminary data.</text>
</comment>
<sequence length="71" mass="8067">MECGNFVPHTCRVDRIPANDPVDIVADMQTAVDELARNEIALSPSTIWEQLDEQFPEELKRKHFPDCPVST</sequence>
<evidence type="ECO:0000313" key="2">
    <source>
        <dbReference type="EMBL" id="KAG2988461.1"/>
    </source>
</evidence>